<dbReference type="GeneID" id="300578860"/>
<name>A0ABY2GZT9_9HYPO</name>
<gene>
    <name evidence="1" type="ORF">CCMA1212_007238</name>
</gene>
<sequence>MSQWRVTAEQPLRDVEGLDHERCAALHNLIIERGWTASGRSLSDLDRRSWWECYGGDAQLSPHAAKLSPSLIAFLQAAWHGYALTAQPEHALFRYFVGLSSPDQLWENANYGDDEDDSNKRRYVTLYTANWTLGSSHPLGLVFDQDMSTAMQHMSIHDTSVTMNGRQVWLSLELILEAFLDMMDQGKALAVDSSYDGEQERTAPWVMPSCTERDLEETLEAFDRLTRAIEARMPGSSCTETHHLGDILTSSALSPDSFAGRFLAQAPEVRFRYIAPGLRIARHQPFSSINIEEGKMRPVLLFESSQVAHQDTRPTPWGEDVVIPPFPPPFQEVASYPAGVYLTETDPHGAHPFEDGCVLILPYAIGENGWARTSDGALFGEDTHARGPIARPAASSSELYQQGFNHFIQTHDVQLKHVLERWAEMVEGGRWAVDGTDHPHLVLILNRCHAVFLDFVDLHDLELIEMRYSAMPGHIFTIWTVFLAAARTAMVRLICAEARFEFSKDSRLTWPILLSTMFLDTSYEGDDEEVIGNEVPLSESELLEIRSAVAKIKSWNMRGGEEWIRENFMNLVSCAMTEDQSPWKDES</sequence>
<protein>
    <submittedName>
        <fullName evidence="1">Uncharacterized protein</fullName>
    </submittedName>
</protein>
<evidence type="ECO:0000313" key="2">
    <source>
        <dbReference type="Proteomes" id="UP001642720"/>
    </source>
</evidence>
<dbReference type="Proteomes" id="UP001642720">
    <property type="component" value="Unassembled WGS sequence"/>
</dbReference>
<evidence type="ECO:0000313" key="1">
    <source>
        <dbReference type="EMBL" id="TFB00797.1"/>
    </source>
</evidence>
<proteinExistence type="predicted"/>
<accession>A0ABY2GZT9</accession>
<comment type="caution">
    <text evidence="1">The sequence shown here is derived from an EMBL/GenBank/DDBJ whole genome shotgun (WGS) entry which is preliminary data.</text>
</comment>
<reference evidence="1 2" key="1">
    <citation type="submission" date="2018-01" db="EMBL/GenBank/DDBJ databases">
        <title>Genome characterization of the sugarcane-associated fungus Trichoderma ghanense CCMA-1212 and their application in lignocelulose bioconversion.</title>
        <authorList>
            <person name="Steindorff A.S."/>
            <person name="Mendes T.D."/>
            <person name="Vilela E.S.D."/>
            <person name="Rodrigues D.S."/>
            <person name="Formighieri E.F."/>
            <person name="Melo I.S."/>
            <person name="Favaro L.C.L."/>
        </authorList>
    </citation>
    <scope>NUCLEOTIDE SEQUENCE [LARGE SCALE GENOMIC DNA]</scope>
    <source>
        <strain evidence="1 2">CCMA-1212</strain>
    </source>
</reference>
<keyword evidence="2" id="KW-1185">Reference proteome</keyword>
<dbReference type="EMBL" id="PPTA01000010">
    <property type="protein sequence ID" value="TFB00797.1"/>
    <property type="molecule type" value="Genomic_DNA"/>
</dbReference>
<organism evidence="1 2">
    <name type="scientific">Trichoderma ghanense</name>
    <dbReference type="NCBI Taxonomy" id="65468"/>
    <lineage>
        <taxon>Eukaryota</taxon>
        <taxon>Fungi</taxon>
        <taxon>Dikarya</taxon>
        <taxon>Ascomycota</taxon>
        <taxon>Pezizomycotina</taxon>
        <taxon>Sordariomycetes</taxon>
        <taxon>Hypocreomycetidae</taxon>
        <taxon>Hypocreales</taxon>
        <taxon>Hypocreaceae</taxon>
        <taxon>Trichoderma</taxon>
    </lineage>
</organism>
<dbReference type="RefSeq" id="XP_073556998.1">
    <property type="nucleotide sequence ID" value="XM_073704410.1"/>
</dbReference>